<sequence length="154" mass="17753">MVAPSSSTGPQVFINFRGELRNNFVAHLLDAFKRHGINSFIDSKEKPGVDLKKLFERIKKSTVALAILSSKYTESHWCLDELVKIKECVDLHTLRVIPIFYNLKPETVKELDGDFGLHLWNLWKKKGRDDRILKWDAALQDVRGKAALILDEHR</sequence>
<accession>A0A1J3DJC2</accession>
<dbReference type="SMART" id="SM00255">
    <property type="entry name" value="TIR"/>
    <property type="match status" value="1"/>
</dbReference>
<gene>
    <name evidence="3" type="ORF">GA_TR19306_c1_g1_i1_g.63442</name>
</gene>
<dbReference type="GO" id="GO:0007165">
    <property type="term" value="P:signal transduction"/>
    <property type="evidence" value="ECO:0007669"/>
    <property type="project" value="InterPro"/>
</dbReference>
<name>A0A1J3DJC2_NOCCA</name>
<dbReference type="Gene3D" id="3.40.50.10140">
    <property type="entry name" value="Toll/interleukin-1 receptor homology (TIR) domain"/>
    <property type="match status" value="1"/>
</dbReference>
<evidence type="ECO:0000259" key="2">
    <source>
        <dbReference type="PROSITE" id="PS50104"/>
    </source>
</evidence>
<dbReference type="AlphaFoldDB" id="A0A1J3DJC2"/>
<organism evidence="3">
    <name type="scientific">Noccaea caerulescens</name>
    <name type="common">Alpine penny-cress</name>
    <name type="synonym">Thlaspi caerulescens</name>
    <dbReference type="NCBI Taxonomy" id="107243"/>
    <lineage>
        <taxon>Eukaryota</taxon>
        <taxon>Viridiplantae</taxon>
        <taxon>Streptophyta</taxon>
        <taxon>Embryophyta</taxon>
        <taxon>Tracheophyta</taxon>
        <taxon>Spermatophyta</taxon>
        <taxon>Magnoliopsida</taxon>
        <taxon>eudicotyledons</taxon>
        <taxon>Gunneridae</taxon>
        <taxon>Pentapetalae</taxon>
        <taxon>rosids</taxon>
        <taxon>malvids</taxon>
        <taxon>Brassicales</taxon>
        <taxon>Brassicaceae</taxon>
        <taxon>Coluteocarpeae</taxon>
        <taxon>Noccaea</taxon>
    </lineage>
</organism>
<dbReference type="InterPro" id="IPR000157">
    <property type="entry name" value="TIR_dom"/>
</dbReference>
<proteinExistence type="predicted"/>
<dbReference type="PANTHER" id="PTHR32009">
    <property type="entry name" value="TMV RESISTANCE PROTEIN N-LIKE"/>
    <property type="match status" value="1"/>
</dbReference>
<dbReference type="PROSITE" id="PS50104">
    <property type="entry name" value="TIR"/>
    <property type="match status" value="1"/>
</dbReference>
<dbReference type="PANTHER" id="PTHR32009:SF62">
    <property type="entry name" value="DISEASE RESISTANCE PROTEIN (TIR-NBS-LRR CLASS) FAMILY"/>
    <property type="match status" value="1"/>
</dbReference>
<dbReference type="EMBL" id="GEVI01015444">
    <property type="protein sequence ID" value="JAU16876.1"/>
    <property type="molecule type" value="Transcribed_RNA"/>
</dbReference>
<protein>
    <submittedName>
        <fullName evidence="3">Protein PHLOEM PROTEIN 2-LIKE A8</fullName>
    </submittedName>
</protein>
<dbReference type="InterPro" id="IPR035897">
    <property type="entry name" value="Toll_tir_struct_dom_sf"/>
</dbReference>
<reference evidence="3" key="1">
    <citation type="submission" date="2016-07" db="EMBL/GenBank/DDBJ databases">
        <title>De novo transcriptome assembly of four accessions of the metal hyperaccumulator plant Noccaea caerulescens.</title>
        <authorList>
            <person name="Blande D."/>
            <person name="Halimaa P."/>
            <person name="Tervahauta A.I."/>
            <person name="Aarts M.G."/>
            <person name="Karenlampi S.O."/>
        </authorList>
    </citation>
    <scope>NUCLEOTIDE SEQUENCE</scope>
</reference>
<dbReference type="Pfam" id="PF01582">
    <property type="entry name" value="TIR"/>
    <property type="match status" value="1"/>
</dbReference>
<keyword evidence="1" id="KW-0520">NAD</keyword>
<dbReference type="FunFam" id="3.40.50.10140:FF:000007">
    <property type="entry name" value="Disease resistance protein (TIR-NBS-LRR class)"/>
    <property type="match status" value="1"/>
</dbReference>
<dbReference type="SUPFAM" id="SSF52200">
    <property type="entry name" value="Toll/Interleukin receptor TIR domain"/>
    <property type="match status" value="1"/>
</dbReference>
<feature type="domain" description="TIR" evidence="2">
    <location>
        <begin position="8"/>
        <end position="154"/>
    </location>
</feature>
<evidence type="ECO:0000313" key="3">
    <source>
        <dbReference type="EMBL" id="JAU16876.1"/>
    </source>
</evidence>
<evidence type="ECO:0000256" key="1">
    <source>
        <dbReference type="ARBA" id="ARBA00023027"/>
    </source>
</evidence>